<feature type="region of interest" description="Disordered" evidence="1">
    <location>
        <begin position="140"/>
        <end position="303"/>
    </location>
</feature>
<keyword evidence="2" id="KW-0472">Membrane</keyword>
<comment type="caution">
    <text evidence="3">The sequence shown here is derived from an EMBL/GenBank/DDBJ whole genome shotgun (WGS) entry which is preliminary data.</text>
</comment>
<evidence type="ECO:0000256" key="2">
    <source>
        <dbReference type="SAM" id="Phobius"/>
    </source>
</evidence>
<feature type="compositionally biased region" description="Low complexity" evidence="1">
    <location>
        <begin position="289"/>
        <end position="298"/>
    </location>
</feature>
<feature type="compositionally biased region" description="Basic and acidic residues" evidence="1">
    <location>
        <begin position="1055"/>
        <end position="1071"/>
    </location>
</feature>
<feature type="compositionally biased region" description="Polar residues" evidence="1">
    <location>
        <begin position="1080"/>
        <end position="1089"/>
    </location>
</feature>
<name>A0A9N8JS37_9PEZI</name>
<protein>
    <submittedName>
        <fullName evidence="3">Uncharacterized protein</fullName>
    </submittedName>
</protein>
<reference evidence="3" key="1">
    <citation type="submission" date="2020-06" db="EMBL/GenBank/DDBJ databases">
        <authorList>
            <person name="Onetto C."/>
        </authorList>
    </citation>
    <scope>NUCLEOTIDE SEQUENCE</scope>
</reference>
<keyword evidence="4" id="KW-1185">Reference proteome</keyword>
<keyword evidence="2" id="KW-0812">Transmembrane</keyword>
<keyword evidence="2" id="KW-1133">Transmembrane helix</keyword>
<evidence type="ECO:0000256" key="1">
    <source>
        <dbReference type="SAM" id="MobiDB-lite"/>
    </source>
</evidence>
<gene>
    <name evidence="3" type="ORF">AWRI4619_LOCUS7325</name>
</gene>
<feature type="region of interest" description="Disordered" evidence="1">
    <location>
        <begin position="507"/>
        <end position="548"/>
    </location>
</feature>
<feature type="compositionally biased region" description="Polar residues" evidence="1">
    <location>
        <begin position="423"/>
        <end position="432"/>
    </location>
</feature>
<proteinExistence type="predicted"/>
<feature type="region of interest" description="Disordered" evidence="1">
    <location>
        <begin position="1055"/>
        <end position="1089"/>
    </location>
</feature>
<dbReference type="EMBL" id="CAIJEN010000013">
    <property type="protein sequence ID" value="CAD0092315.1"/>
    <property type="molecule type" value="Genomic_DNA"/>
</dbReference>
<feature type="compositionally biased region" description="Basic and acidic residues" evidence="1">
    <location>
        <begin position="747"/>
        <end position="762"/>
    </location>
</feature>
<evidence type="ECO:0000313" key="4">
    <source>
        <dbReference type="Proteomes" id="UP000716446"/>
    </source>
</evidence>
<feature type="transmembrane region" description="Helical" evidence="2">
    <location>
        <begin position="6"/>
        <end position="28"/>
    </location>
</feature>
<dbReference type="Proteomes" id="UP000716446">
    <property type="component" value="Unassembled WGS sequence"/>
</dbReference>
<dbReference type="AlphaFoldDB" id="A0A9N8JS37"/>
<organism evidence="3 4">
    <name type="scientific">Aureobasidium vineae</name>
    <dbReference type="NCBI Taxonomy" id="2773715"/>
    <lineage>
        <taxon>Eukaryota</taxon>
        <taxon>Fungi</taxon>
        <taxon>Dikarya</taxon>
        <taxon>Ascomycota</taxon>
        <taxon>Pezizomycotina</taxon>
        <taxon>Dothideomycetes</taxon>
        <taxon>Dothideomycetidae</taxon>
        <taxon>Dothideales</taxon>
        <taxon>Saccotheciaceae</taxon>
        <taxon>Aureobasidium</taxon>
    </lineage>
</organism>
<feature type="region of interest" description="Disordered" evidence="1">
    <location>
        <begin position="792"/>
        <end position="887"/>
    </location>
</feature>
<feature type="compositionally biased region" description="Polar residues" evidence="1">
    <location>
        <begin position="226"/>
        <end position="242"/>
    </location>
</feature>
<feature type="compositionally biased region" description="Basic residues" evidence="1">
    <location>
        <begin position="840"/>
        <end position="852"/>
    </location>
</feature>
<feature type="compositionally biased region" description="Low complexity" evidence="1">
    <location>
        <begin position="706"/>
        <end position="717"/>
    </location>
</feature>
<feature type="region of interest" description="Disordered" evidence="1">
    <location>
        <begin position="623"/>
        <end position="767"/>
    </location>
</feature>
<accession>A0A9N8JS37</accession>
<sequence length="1089" mass="118842">MSFAVVGIGAGIGALFLCAACFVVYQIYKRRREHNREIAEIEQGFPPARPVEVTRSQQEPGACQLPLIPTYVPCGGWGALASTETINNLPPFAQVNNRLHPAFIFPEEQTRTGWNFPGRRPRMGRLPSNARRLQALSAIIESPRGGMPKAGSRNSPAATKGGAVREQEIQSTSVEQLIAKPEVVRTDSPQIPPRSSSRPIRLTDVPPPKPLSREPSCRPRAARSKSLGTVSDPNKPNSTDTFASAPGPAPTGPLPPLPPLPRNISRHSDYNPANRHSALGIPSAKHSESTSTSLNSGSQRNWERIMRSEDISSIPEFKNTPKPSTLDDAAAGAGVEVSSNGGNSRPGSYLGHRRSLVCLSITSGGSNRNSVSSIASTLEKQSNRLSIPQILNVDRISISRVSSSDSLKGGVTMISTPRRHTGSSRVSATGSPSEKPKPNVLRAVSGNSLSPQRPMKSALRDSSDEVMSKWEKSVIGARHSILKGSPGARKGHRRQNCVRLSTLAPTVLGPGARSRSTSPSMDEIQEESPDRTAGPVADKHLNGDVTLRPRTTMDPLRLRASLTPSSPTLSMVAYQNEPLPWHSEVNSRRASYVSPGAKSALSREASLFSIPNLPDMNHVDKDEEVQQGSETPAIEFTRPSTEWSEHERSPPFGLHVTPSNSKRSVYKPEESPPLPSWSNKYDPSWPMLITDPPASGQEYDPSRPISVYSSGEENSSSPNFPFAVRDEPIPTTCSSPPSFLADYDDEKENRGRRSPYSEKETESPYARAAALTQRIRSPFESMPILRPHASFMEDLDPSLPSPPPSPNSSICKTPPLLCRTISNGSDTLASPKPSLLNSSAHRRCSTSPRRRSTISSPQRRSGGIEKPSCSRSKRVTGPRAQPPKDIRKSIMALRRMNSSLQVSEDEMGKGSHRYLHLGREASVQLPFDFGFSSDTEDGSSPPKDVLLSEEQEEMASRECHILTYSPTKPTLSLLTTVPQAKGTRLSVWENGERYWQEAQDCASTGSPIDTPTSALNKLLGWEQKDNATLTHQNHQEMEASRDADSGKANLQILHEGQETQTWDKRKSKAMETPKSVRSLYDQQGFYTSP</sequence>
<feature type="region of interest" description="Disordered" evidence="1">
    <location>
        <begin position="406"/>
        <end position="466"/>
    </location>
</feature>
<feature type="compositionally biased region" description="Pro residues" evidence="1">
    <location>
        <begin position="247"/>
        <end position="261"/>
    </location>
</feature>
<evidence type="ECO:0000313" key="3">
    <source>
        <dbReference type="EMBL" id="CAD0092315.1"/>
    </source>
</evidence>